<feature type="chain" id="PRO_5016080518" description="Endonuclease/exonuclease/phosphatase domain-containing protein" evidence="1">
    <location>
        <begin position="20"/>
        <end position="304"/>
    </location>
</feature>
<dbReference type="PANTHER" id="PTHR12121:SF36">
    <property type="entry name" value="ENDONUCLEASE_EXONUCLEASE_PHOSPHATASE DOMAIN-CONTAINING PROTEIN"/>
    <property type="match status" value="1"/>
</dbReference>
<organism evidence="3 4">
    <name type="scientific">Ereboglobus luteus</name>
    <dbReference type="NCBI Taxonomy" id="1796921"/>
    <lineage>
        <taxon>Bacteria</taxon>
        <taxon>Pseudomonadati</taxon>
        <taxon>Verrucomicrobiota</taxon>
        <taxon>Opitutia</taxon>
        <taxon>Opitutales</taxon>
        <taxon>Opitutaceae</taxon>
        <taxon>Ereboglobus</taxon>
    </lineage>
</organism>
<dbReference type="RefSeq" id="WP_108826549.1">
    <property type="nucleotide sequence ID" value="NZ_CP023004.1"/>
</dbReference>
<dbReference type="Pfam" id="PF03372">
    <property type="entry name" value="Exo_endo_phos"/>
    <property type="match status" value="1"/>
</dbReference>
<proteinExistence type="predicted"/>
<evidence type="ECO:0000313" key="3">
    <source>
        <dbReference type="EMBL" id="AWI10649.1"/>
    </source>
</evidence>
<gene>
    <name evidence="3" type="ORF">CKA38_11150</name>
</gene>
<accession>A0A2U8E6U2</accession>
<dbReference type="Gene3D" id="3.60.10.10">
    <property type="entry name" value="Endonuclease/exonuclease/phosphatase"/>
    <property type="match status" value="1"/>
</dbReference>
<protein>
    <recommendedName>
        <fullName evidence="2">Endonuclease/exonuclease/phosphatase domain-containing protein</fullName>
    </recommendedName>
</protein>
<evidence type="ECO:0000256" key="1">
    <source>
        <dbReference type="SAM" id="SignalP"/>
    </source>
</evidence>
<dbReference type="PANTHER" id="PTHR12121">
    <property type="entry name" value="CARBON CATABOLITE REPRESSOR PROTEIN 4"/>
    <property type="match status" value="1"/>
</dbReference>
<dbReference type="EMBL" id="CP023004">
    <property type="protein sequence ID" value="AWI10649.1"/>
    <property type="molecule type" value="Genomic_DNA"/>
</dbReference>
<feature type="domain" description="Endonuclease/exonuclease/phosphatase" evidence="2">
    <location>
        <begin position="25"/>
        <end position="261"/>
    </location>
</feature>
<dbReference type="KEGG" id="elut:CKA38_11150"/>
<dbReference type="CDD" id="cd09083">
    <property type="entry name" value="EEP-1"/>
    <property type="match status" value="1"/>
</dbReference>
<reference evidence="3 4" key="1">
    <citation type="journal article" date="2018" name="Syst. Appl. Microbiol.">
        <title>Ereboglobus luteus gen. nov. sp. nov. from cockroach guts, and new insights into the oxygen relationship of the genera Opitutus and Didymococcus (Verrucomicrobia: Opitutaceae).</title>
        <authorList>
            <person name="Tegtmeier D."/>
            <person name="Belitz A."/>
            <person name="Radek R."/>
            <person name="Heimerl T."/>
            <person name="Brune A."/>
        </authorList>
    </citation>
    <scope>NUCLEOTIDE SEQUENCE [LARGE SCALE GENOMIC DNA]</scope>
    <source>
        <strain evidence="3 4">Ho45</strain>
    </source>
</reference>
<keyword evidence="4" id="KW-1185">Reference proteome</keyword>
<dbReference type="SUPFAM" id="SSF56219">
    <property type="entry name" value="DNase I-like"/>
    <property type="match status" value="1"/>
</dbReference>
<evidence type="ECO:0000259" key="2">
    <source>
        <dbReference type="Pfam" id="PF03372"/>
    </source>
</evidence>
<name>A0A2U8E6U2_9BACT</name>
<feature type="signal peptide" evidence="1">
    <location>
        <begin position="1"/>
        <end position="19"/>
    </location>
</feature>
<dbReference type="Proteomes" id="UP000244896">
    <property type="component" value="Chromosome"/>
</dbReference>
<dbReference type="AlphaFoldDB" id="A0A2U8E6U2"/>
<sequence length="304" mass="34337">MNKIIPALLLFFASHIALADNLYIASFNIRTDAASDYKKFDGWSQRVPVISSLIRFHDFDFVGTQEVKPNQLADMLKLMPEYAHIGVGRDDGTEKGEHCALFYKKDKYTLLEQDTFWLSETPGIAGSKGWDARYARICTWGKFQSKTGAKQTVYIFNLHMDHKGVQAREESAKLVLKMMKSIAGKSPALIMGDFNVTQISAPYAVLAKSNYVTDCFDAAPIKHLPNGTFNGFNVNRRTDERIDHIFVTKQFTVERYAILGECYWIPVPKELMKEGDTEKSLAKKGLPKLPSDHFPVAVKVRLAE</sequence>
<dbReference type="GO" id="GO:0000175">
    <property type="term" value="F:3'-5'-RNA exonuclease activity"/>
    <property type="evidence" value="ECO:0007669"/>
    <property type="project" value="TreeGrafter"/>
</dbReference>
<evidence type="ECO:0000313" key="4">
    <source>
        <dbReference type="Proteomes" id="UP000244896"/>
    </source>
</evidence>
<keyword evidence="1" id="KW-0732">Signal</keyword>
<dbReference type="InterPro" id="IPR005135">
    <property type="entry name" value="Endo/exonuclease/phosphatase"/>
</dbReference>
<dbReference type="OrthoDB" id="9793162at2"/>
<dbReference type="InterPro" id="IPR050410">
    <property type="entry name" value="CCR4/nocturin_mRNA_transcr"/>
</dbReference>
<dbReference type="InterPro" id="IPR036691">
    <property type="entry name" value="Endo/exonu/phosph_ase_sf"/>
</dbReference>